<dbReference type="EMBL" id="CAFBMH010000027">
    <property type="protein sequence ID" value="CAB4903992.1"/>
    <property type="molecule type" value="Genomic_DNA"/>
</dbReference>
<protein>
    <submittedName>
        <fullName evidence="1">Unannotated protein</fullName>
    </submittedName>
</protein>
<dbReference type="PANTHER" id="PTHR30164:SF2">
    <property type="entry name" value="PROTEIN MTFA"/>
    <property type="match status" value="1"/>
</dbReference>
<dbReference type="PANTHER" id="PTHR30164">
    <property type="entry name" value="MTFA PEPTIDASE"/>
    <property type="match status" value="1"/>
</dbReference>
<dbReference type="InterPro" id="IPR024079">
    <property type="entry name" value="MetalloPept_cat_dom_sf"/>
</dbReference>
<reference evidence="1" key="1">
    <citation type="submission" date="2020-05" db="EMBL/GenBank/DDBJ databases">
        <authorList>
            <person name="Chiriac C."/>
            <person name="Salcher M."/>
            <person name="Ghai R."/>
            <person name="Kavagutti S V."/>
        </authorList>
    </citation>
    <scope>NUCLEOTIDE SEQUENCE</scope>
</reference>
<dbReference type="GO" id="GO:0005829">
    <property type="term" value="C:cytosol"/>
    <property type="evidence" value="ECO:0007669"/>
    <property type="project" value="TreeGrafter"/>
</dbReference>
<dbReference type="GO" id="GO:0008237">
    <property type="term" value="F:metallopeptidase activity"/>
    <property type="evidence" value="ECO:0007669"/>
    <property type="project" value="InterPro"/>
</dbReference>
<accession>A0A6J7G6H7</accession>
<dbReference type="InterPro" id="IPR010384">
    <property type="entry name" value="MtfA_fam"/>
</dbReference>
<organism evidence="1">
    <name type="scientific">freshwater metagenome</name>
    <dbReference type="NCBI Taxonomy" id="449393"/>
    <lineage>
        <taxon>unclassified sequences</taxon>
        <taxon>metagenomes</taxon>
        <taxon>ecological metagenomes</taxon>
    </lineage>
</organism>
<dbReference type="SUPFAM" id="SSF55486">
    <property type="entry name" value="Metalloproteases ('zincins'), catalytic domain"/>
    <property type="match status" value="1"/>
</dbReference>
<dbReference type="AlphaFoldDB" id="A0A6J7G6H7"/>
<name>A0A6J7G6H7_9ZZZZ</name>
<dbReference type="Gene3D" id="3.40.390.10">
    <property type="entry name" value="Collagenase (Catalytic Domain)"/>
    <property type="match status" value="1"/>
</dbReference>
<dbReference type="CDD" id="cd20169">
    <property type="entry name" value="Peptidase_M90_mtfA"/>
    <property type="match status" value="1"/>
</dbReference>
<evidence type="ECO:0000313" key="1">
    <source>
        <dbReference type="EMBL" id="CAB4903992.1"/>
    </source>
</evidence>
<dbReference type="Pfam" id="PF06167">
    <property type="entry name" value="Peptidase_M90"/>
    <property type="match status" value="1"/>
</dbReference>
<proteinExistence type="predicted"/>
<dbReference type="InterPro" id="IPR042252">
    <property type="entry name" value="MtfA_N"/>
</dbReference>
<gene>
    <name evidence="1" type="ORF">UFOPK3543_01025</name>
</gene>
<sequence length="254" mass="28561">MFRRRRTIDGSPDGTGGFPAAWRSIVEQRVRMFAWLDADEQQRLEAIALDLIADKDWEAAHGFELTDEIIVTIAAQAALLVLELPADAYRNVSTILVQPSAVRLERAHRTSQGLMSDDRMLVDGQAFFGGPVMIAWEAARFEARHPGRGTNVVLHEFAHKLDMLDGTLDGTPPLADQAQRERWIEVCTHVYRAVEIGEGGEALRSYAGIDAAEFFAVATEVFFDRPHLLRDEHPDLYECLHDFYGQDPATRTDR</sequence>
<dbReference type="Gene3D" id="1.10.472.150">
    <property type="entry name" value="Glucose-regulated metallo-peptidase M90, N-terminal domain"/>
    <property type="match status" value="1"/>
</dbReference>
<dbReference type="GO" id="GO:0004177">
    <property type="term" value="F:aminopeptidase activity"/>
    <property type="evidence" value="ECO:0007669"/>
    <property type="project" value="TreeGrafter"/>
</dbReference>